<feature type="compositionally biased region" description="Low complexity" evidence="6">
    <location>
        <begin position="1"/>
        <end position="36"/>
    </location>
</feature>
<dbReference type="Gene3D" id="1.10.20.10">
    <property type="entry name" value="Histone, subunit A"/>
    <property type="match status" value="1"/>
</dbReference>
<dbReference type="CDD" id="cd07981">
    <property type="entry name" value="HFD_TAF12"/>
    <property type="match status" value="1"/>
</dbReference>
<evidence type="ECO:0000256" key="1">
    <source>
        <dbReference type="ARBA" id="ARBA00004123"/>
    </source>
</evidence>
<dbReference type="GO" id="GO:0017025">
    <property type="term" value="F:TBP-class protein binding"/>
    <property type="evidence" value="ECO:0007669"/>
    <property type="project" value="TreeGrafter"/>
</dbReference>
<feature type="compositionally biased region" description="Polar residues" evidence="6">
    <location>
        <begin position="395"/>
        <end position="407"/>
    </location>
</feature>
<keyword evidence="9" id="KW-1185">Reference proteome</keyword>
<reference evidence="9" key="2">
    <citation type="journal article" date="2018" name="Nat. Commun.">
        <title>Extreme sensitivity to ultraviolet light in the fungal pathogen causing white-nose syndrome of bats.</title>
        <authorList>
            <person name="Palmer J.M."/>
            <person name="Drees K.P."/>
            <person name="Foster J.T."/>
            <person name="Lindner D.L."/>
        </authorList>
    </citation>
    <scope>NUCLEOTIDE SEQUENCE [LARGE SCALE GENOMIC DNA]</scope>
    <source>
        <strain evidence="9">UAMH 10579</strain>
    </source>
</reference>
<feature type="compositionally biased region" description="Basic and acidic residues" evidence="6">
    <location>
        <begin position="79"/>
        <end position="90"/>
    </location>
</feature>
<comment type="subcellular location">
    <subcellularLocation>
        <location evidence="1">Nucleus</location>
    </subcellularLocation>
</comment>
<dbReference type="GO" id="GO:0051123">
    <property type="term" value="P:RNA polymerase II preinitiation complex assembly"/>
    <property type="evidence" value="ECO:0007669"/>
    <property type="project" value="TreeGrafter"/>
</dbReference>
<evidence type="ECO:0000313" key="9">
    <source>
        <dbReference type="Proteomes" id="UP000091956"/>
    </source>
</evidence>
<comment type="similarity">
    <text evidence="2">Belongs to the TAF12 family.</text>
</comment>
<dbReference type="RefSeq" id="XP_018127246.2">
    <property type="nucleotide sequence ID" value="XM_018278142.2"/>
</dbReference>
<evidence type="ECO:0000256" key="6">
    <source>
        <dbReference type="SAM" id="MobiDB-lite"/>
    </source>
</evidence>
<evidence type="ECO:0000313" key="8">
    <source>
        <dbReference type="EMBL" id="OBT93513.2"/>
    </source>
</evidence>
<name>A0A1B8GCG8_9PEZI</name>
<dbReference type="STRING" id="342668.A0A1B8GCG8"/>
<reference evidence="8 9" key="1">
    <citation type="submission" date="2016-03" db="EMBL/GenBank/DDBJ databases">
        <title>Comparative genomics of Pseudogymnoascus destructans, the fungus causing white-nose syndrome of bats.</title>
        <authorList>
            <person name="Palmer J.M."/>
            <person name="Drees K.P."/>
            <person name="Foster J.T."/>
            <person name="Lindner D.L."/>
        </authorList>
    </citation>
    <scope>NUCLEOTIDE SEQUENCE [LARGE SCALE GENOMIC DNA]</scope>
    <source>
        <strain evidence="8 9">UAMH 10579</strain>
    </source>
</reference>
<feature type="compositionally biased region" description="Polar residues" evidence="6">
    <location>
        <begin position="426"/>
        <end position="441"/>
    </location>
</feature>
<dbReference type="AlphaFoldDB" id="A0A1B8GCG8"/>
<evidence type="ECO:0000259" key="7">
    <source>
        <dbReference type="Pfam" id="PF03847"/>
    </source>
</evidence>
<feature type="region of interest" description="Disordered" evidence="6">
    <location>
        <begin position="245"/>
        <end position="450"/>
    </location>
</feature>
<gene>
    <name evidence="8" type="ORF">VE01_08722</name>
</gene>
<dbReference type="SUPFAM" id="SSF47113">
    <property type="entry name" value="Histone-fold"/>
    <property type="match status" value="1"/>
</dbReference>
<feature type="compositionally biased region" description="Polar residues" evidence="6">
    <location>
        <begin position="278"/>
        <end position="295"/>
    </location>
</feature>
<protein>
    <recommendedName>
        <fullName evidence="7">Transcription initiation factor TFIID subunit 12 domain-containing protein</fullName>
    </recommendedName>
</protein>
<feature type="compositionally biased region" description="Low complexity" evidence="6">
    <location>
        <begin position="320"/>
        <end position="348"/>
    </location>
</feature>
<dbReference type="Proteomes" id="UP000091956">
    <property type="component" value="Unassembled WGS sequence"/>
</dbReference>
<dbReference type="GO" id="GO:0046982">
    <property type="term" value="F:protein heterodimerization activity"/>
    <property type="evidence" value="ECO:0007669"/>
    <property type="project" value="InterPro"/>
</dbReference>
<feature type="region of interest" description="Disordered" evidence="6">
    <location>
        <begin position="470"/>
        <end position="496"/>
    </location>
</feature>
<sequence length="636" mass="68550">MNGFQNPQGQQPPQQSPQQSLQQPPQQQQPQQQAQPRMLFKPEHMRALPDKFSIEEKKKWENGLAMLYRQIEANPPDTQAHRDAAKKIRDFSVTLHNKMQATANRPQVNPNQQRPPSQAPSQQSQADGSAPPSQPQPTAQTAPARPPVSENMRNHVNSFPYVAPSTLGPAEAAQWIQEIKGKYLKALLTMENTASGVKRLEAQVAVRTQGGKPLTPEEQKELQIKKEAFQKNHGDAKRFVDQFRRQQSDAAAQAAGGSQAQQQPSHPPQGIAIPPRPTMNTQQPAQSQAMAQTEAVQAAMQAGRNQQVNGGRPSAPPPNQQNELQQQQQQQNQSQPIGAANAASMPAAQNVQGGGAAIKTESATAPPGGLPHVNTALATAPHIQQMQNRQQPAQNSPQSAVPPQATSVGPPKPLTHSDAVAHAARTYSSSQASTGQASVMASHSHPPSLPRDAPNIKTNLMPIPKILPPRATESPHPMQMPPTRPTYSGGPSGSGSGLMQQPVMQKAPGFNVEGDAERVLNKRKLDELIRQVTGGGEGLDNSEGLTPEVEDCVLSVADEFVDQVITAACKCAKARGSKTLEIRDIQLILERNYNIRIPGYASDEIRTVRKFLPAQGWIAKMSAVQASKVTGGKADL</sequence>
<dbReference type="EMBL" id="KV460253">
    <property type="protein sequence ID" value="OBT93513.2"/>
    <property type="molecule type" value="Genomic_DNA"/>
</dbReference>
<accession>A0A1B8GCG8</accession>
<feature type="compositionally biased region" description="Polar residues" evidence="6">
    <location>
        <begin position="94"/>
        <end position="103"/>
    </location>
</feature>
<evidence type="ECO:0000256" key="2">
    <source>
        <dbReference type="ARBA" id="ARBA00007530"/>
    </source>
</evidence>
<feature type="compositionally biased region" description="Low complexity" evidence="6">
    <location>
        <begin position="104"/>
        <end position="143"/>
    </location>
</feature>
<keyword evidence="3" id="KW-0805">Transcription regulation</keyword>
<dbReference type="InterPro" id="IPR003228">
    <property type="entry name" value="TFIID_TAF12_dom"/>
</dbReference>
<keyword evidence="4" id="KW-0804">Transcription</keyword>
<dbReference type="PANTHER" id="PTHR12264">
    <property type="entry name" value="TRANSCRIPTION INITIATION FACTOR TFIID SUBUNIT 12"/>
    <property type="match status" value="1"/>
</dbReference>
<feature type="domain" description="Transcription initiation factor TFIID subunit 12" evidence="7">
    <location>
        <begin position="522"/>
        <end position="595"/>
    </location>
</feature>
<proteinExistence type="inferred from homology"/>
<dbReference type="Pfam" id="PF03847">
    <property type="entry name" value="TFIID_20kDa"/>
    <property type="match status" value="1"/>
</dbReference>
<organism evidence="8 9">
    <name type="scientific">Pseudogymnoascus verrucosus</name>
    <dbReference type="NCBI Taxonomy" id="342668"/>
    <lineage>
        <taxon>Eukaryota</taxon>
        <taxon>Fungi</taxon>
        <taxon>Dikarya</taxon>
        <taxon>Ascomycota</taxon>
        <taxon>Pezizomycotina</taxon>
        <taxon>Leotiomycetes</taxon>
        <taxon>Thelebolales</taxon>
        <taxon>Thelebolaceae</taxon>
        <taxon>Pseudogymnoascus</taxon>
    </lineage>
</organism>
<feature type="region of interest" description="Disordered" evidence="6">
    <location>
        <begin position="1"/>
        <end position="54"/>
    </location>
</feature>
<evidence type="ECO:0000256" key="4">
    <source>
        <dbReference type="ARBA" id="ARBA00023163"/>
    </source>
</evidence>
<feature type="compositionally biased region" description="Low complexity" evidence="6">
    <location>
        <begin position="248"/>
        <end position="270"/>
    </location>
</feature>
<keyword evidence="5" id="KW-0539">Nucleus</keyword>
<dbReference type="GeneID" id="28842108"/>
<evidence type="ECO:0000256" key="3">
    <source>
        <dbReference type="ARBA" id="ARBA00023015"/>
    </source>
</evidence>
<dbReference type="InterPro" id="IPR037794">
    <property type="entry name" value="TAF12"/>
</dbReference>
<feature type="compositionally biased region" description="Low complexity" evidence="6">
    <location>
        <begin position="384"/>
        <end position="394"/>
    </location>
</feature>
<dbReference type="FunFam" id="1.10.20.10:FF:000037">
    <property type="entry name" value="Transcription initiation factor TFIID subunit 12"/>
    <property type="match status" value="1"/>
</dbReference>
<feature type="compositionally biased region" description="Basic and acidic residues" evidence="6">
    <location>
        <begin position="40"/>
        <end position="54"/>
    </location>
</feature>
<dbReference type="PANTHER" id="PTHR12264:SF21">
    <property type="entry name" value="TRANSCRIPTION INITIATION FACTOR TFIID SUBUNIT 12"/>
    <property type="match status" value="1"/>
</dbReference>
<feature type="region of interest" description="Disordered" evidence="6">
    <location>
        <begin position="73"/>
        <end position="155"/>
    </location>
</feature>
<dbReference type="GO" id="GO:0000124">
    <property type="term" value="C:SAGA complex"/>
    <property type="evidence" value="ECO:0007669"/>
    <property type="project" value="InterPro"/>
</dbReference>
<evidence type="ECO:0000256" key="5">
    <source>
        <dbReference type="ARBA" id="ARBA00023242"/>
    </source>
</evidence>
<dbReference type="InterPro" id="IPR009072">
    <property type="entry name" value="Histone-fold"/>
</dbReference>
<dbReference type="GO" id="GO:0003677">
    <property type="term" value="F:DNA binding"/>
    <property type="evidence" value="ECO:0007669"/>
    <property type="project" value="TreeGrafter"/>
</dbReference>
<dbReference type="GO" id="GO:0005669">
    <property type="term" value="C:transcription factor TFIID complex"/>
    <property type="evidence" value="ECO:0007669"/>
    <property type="project" value="InterPro"/>
</dbReference>